<organism evidence="1 2">
    <name type="scientific">Ixodes persulcatus</name>
    <name type="common">Taiga tick</name>
    <dbReference type="NCBI Taxonomy" id="34615"/>
    <lineage>
        <taxon>Eukaryota</taxon>
        <taxon>Metazoa</taxon>
        <taxon>Ecdysozoa</taxon>
        <taxon>Arthropoda</taxon>
        <taxon>Chelicerata</taxon>
        <taxon>Arachnida</taxon>
        <taxon>Acari</taxon>
        <taxon>Parasitiformes</taxon>
        <taxon>Ixodida</taxon>
        <taxon>Ixodoidea</taxon>
        <taxon>Ixodidae</taxon>
        <taxon>Ixodinae</taxon>
        <taxon>Ixodes</taxon>
    </lineage>
</organism>
<sequence>MQENPSRRAMTTSSMAAAILPECARLRTTFATSTGEPSSLDVSAIRKPRLRKFWAPDPQLWFAQVESQFTRTHITSQTWRFHHGVAALPHELATDIRNLILQPQTTNPYDTLKQELIKCTSPSKHRRLQRLLRSKELGDRTTSKLLRRLQKFRGEQANGSRRCFGLALVQLAQLADTAMKVATAQVAPVKLAQTHRHGTSEDFYATEAQKILFEGHQAGDHTSSTSTTIDVPHPVWFAMPSRQSRITTLRYLRVPSNLQRLKLRRAELSYGKLQDLPQEAASGGGRWLGQTCT</sequence>
<reference evidence="1 2" key="1">
    <citation type="journal article" date="2020" name="Cell">
        <title>Large-Scale Comparative Analyses of Tick Genomes Elucidate Their Genetic Diversity and Vector Capacities.</title>
        <authorList>
            <consortium name="Tick Genome and Microbiome Consortium (TIGMIC)"/>
            <person name="Jia N."/>
            <person name="Wang J."/>
            <person name="Shi W."/>
            <person name="Du L."/>
            <person name="Sun Y."/>
            <person name="Zhan W."/>
            <person name="Jiang J.F."/>
            <person name="Wang Q."/>
            <person name="Zhang B."/>
            <person name="Ji P."/>
            <person name="Bell-Sakyi L."/>
            <person name="Cui X.M."/>
            <person name="Yuan T.T."/>
            <person name="Jiang B.G."/>
            <person name="Yang W.F."/>
            <person name="Lam T.T."/>
            <person name="Chang Q.C."/>
            <person name="Ding S.J."/>
            <person name="Wang X.J."/>
            <person name="Zhu J.G."/>
            <person name="Ruan X.D."/>
            <person name="Zhao L."/>
            <person name="Wei J.T."/>
            <person name="Ye R.Z."/>
            <person name="Que T.C."/>
            <person name="Du C.H."/>
            <person name="Zhou Y.H."/>
            <person name="Cheng J.X."/>
            <person name="Dai P.F."/>
            <person name="Guo W.B."/>
            <person name="Han X.H."/>
            <person name="Huang E.J."/>
            <person name="Li L.F."/>
            <person name="Wei W."/>
            <person name="Gao Y.C."/>
            <person name="Liu J.Z."/>
            <person name="Shao H.Z."/>
            <person name="Wang X."/>
            <person name="Wang C.C."/>
            <person name="Yang T.C."/>
            <person name="Huo Q.B."/>
            <person name="Li W."/>
            <person name="Chen H.Y."/>
            <person name="Chen S.E."/>
            <person name="Zhou L.G."/>
            <person name="Ni X.B."/>
            <person name="Tian J.H."/>
            <person name="Sheng Y."/>
            <person name="Liu T."/>
            <person name="Pan Y.S."/>
            <person name="Xia L.Y."/>
            <person name="Li J."/>
            <person name="Zhao F."/>
            <person name="Cao W.C."/>
        </authorList>
    </citation>
    <scope>NUCLEOTIDE SEQUENCE [LARGE SCALE GENOMIC DNA]</scope>
    <source>
        <strain evidence="1">Iper-2018</strain>
    </source>
</reference>
<evidence type="ECO:0000313" key="2">
    <source>
        <dbReference type="Proteomes" id="UP000805193"/>
    </source>
</evidence>
<keyword evidence="2" id="KW-1185">Reference proteome</keyword>
<comment type="caution">
    <text evidence="1">The sequence shown here is derived from an EMBL/GenBank/DDBJ whole genome shotgun (WGS) entry which is preliminary data.</text>
</comment>
<protein>
    <submittedName>
        <fullName evidence="1">Uncharacterized protein</fullName>
    </submittedName>
</protein>
<dbReference type="EMBL" id="JABSTQ010011381">
    <property type="protein sequence ID" value="KAG0412025.1"/>
    <property type="molecule type" value="Genomic_DNA"/>
</dbReference>
<dbReference type="Proteomes" id="UP000805193">
    <property type="component" value="Unassembled WGS sequence"/>
</dbReference>
<proteinExistence type="predicted"/>
<name>A0AC60NY82_IXOPE</name>
<accession>A0AC60NY82</accession>
<evidence type="ECO:0000313" key="1">
    <source>
        <dbReference type="EMBL" id="KAG0412025.1"/>
    </source>
</evidence>
<gene>
    <name evidence="1" type="ORF">HPB47_010842</name>
</gene>